<reference evidence="5" key="1">
    <citation type="journal article" date="2023" name="Mol. Phylogenet. Evol.">
        <title>Genome-scale phylogeny and comparative genomics of the fungal order Sordariales.</title>
        <authorList>
            <person name="Hensen N."/>
            <person name="Bonometti L."/>
            <person name="Westerberg I."/>
            <person name="Brannstrom I.O."/>
            <person name="Guillou S."/>
            <person name="Cros-Aarteil S."/>
            <person name="Calhoun S."/>
            <person name="Haridas S."/>
            <person name="Kuo A."/>
            <person name="Mondo S."/>
            <person name="Pangilinan J."/>
            <person name="Riley R."/>
            <person name="LaButti K."/>
            <person name="Andreopoulos B."/>
            <person name="Lipzen A."/>
            <person name="Chen C."/>
            <person name="Yan M."/>
            <person name="Daum C."/>
            <person name="Ng V."/>
            <person name="Clum A."/>
            <person name="Steindorff A."/>
            <person name="Ohm R.A."/>
            <person name="Martin F."/>
            <person name="Silar P."/>
            <person name="Natvig D.O."/>
            <person name="Lalanne C."/>
            <person name="Gautier V."/>
            <person name="Ament-Velasquez S.L."/>
            <person name="Kruys A."/>
            <person name="Hutchinson M.I."/>
            <person name="Powell A.J."/>
            <person name="Barry K."/>
            <person name="Miller A.N."/>
            <person name="Grigoriev I.V."/>
            <person name="Debuchy R."/>
            <person name="Gladieux P."/>
            <person name="Hiltunen Thoren M."/>
            <person name="Johannesson H."/>
        </authorList>
    </citation>
    <scope>NUCLEOTIDE SEQUENCE</scope>
    <source>
        <strain evidence="5">CBS 757.83</strain>
    </source>
</reference>
<dbReference type="Gene3D" id="3.40.630.30">
    <property type="match status" value="1"/>
</dbReference>
<feature type="domain" description="Nephrocystin 3-like N-terminal" evidence="4">
    <location>
        <begin position="434"/>
        <end position="593"/>
    </location>
</feature>
<dbReference type="InterPro" id="IPR016181">
    <property type="entry name" value="Acyl_CoA_acyltransferase"/>
</dbReference>
<dbReference type="GO" id="GO:0016747">
    <property type="term" value="F:acyltransferase activity, transferring groups other than amino-acyl groups"/>
    <property type="evidence" value="ECO:0007669"/>
    <property type="project" value="InterPro"/>
</dbReference>
<dbReference type="InterPro" id="IPR027417">
    <property type="entry name" value="P-loop_NTPase"/>
</dbReference>
<evidence type="ECO:0000256" key="2">
    <source>
        <dbReference type="SAM" id="MobiDB-lite"/>
    </source>
</evidence>
<accession>A0AAN6Q054</accession>
<dbReference type="SUPFAM" id="SSF52540">
    <property type="entry name" value="P-loop containing nucleoside triphosphate hydrolases"/>
    <property type="match status" value="1"/>
</dbReference>
<dbReference type="Gene3D" id="3.40.50.300">
    <property type="entry name" value="P-loop containing nucleotide triphosphate hydrolases"/>
    <property type="match status" value="1"/>
</dbReference>
<keyword evidence="6" id="KW-1185">Reference proteome</keyword>
<evidence type="ECO:0000313" key="6">
    <source>
        <dbReference type="Proteomes" id="UP001305647"/>
    </source>
</evidence>
<evidence type="ECO:0000256" key="1">
    <source>
        <dbReference type="ARBA" id="ARBA00022737"/>
    </source>
</evidence>
<dbReference type="EMBL" id="MU863657">
    <property type="protein sequence ID" value="KAK4098602.1"/>
    <property type="molecule type" value="Genomic_DNA"/>
</dbReference>
<name>A0AAN6Q054_9PEZI</name>
<feature type="region of interest" description="Disordered" evidence="2">
    <location>
        <begin position="269"/>
        <end position="293"/>
    </location>
</feature>
<dbReference type="Proteomes" id="UP001305647">
    <property type="component" value="Unassembled WGS sequence"/>
</dbReference>
<dbReference type="PANTHER" id="PTHR10039">
    <property type="entry name" value="AMELOGENIN"/>
    <property type="match status" value="1"/>
</dbReference>
<dbReference type="PANTHER" id="PTHR10039:SF16">
    <property type="entry name" value="GPI INOSITOL-DEACYLASE"/>
    <property type="match status" value="1"/>
</dbReference>
<proteinExistence type="predicted"/>
<dbReference type="InterPro" id="IPR056884">
    <property type="entry name" value="NPHP3-like_N"/>
</dbReference>
<organism evidence="5 6">
    <name type="scientific">Parathielavia hyrcaniae</name>
    <dbReference type="NCBI Taxonomy" id="113614"/>
    <lineage>
        <taxon>Eukaryota</taxon>
        <taxon>Fungi</taxon>
        <taxon>Dikarya</taxon>
        <taxon>Ascomycota</taxon>
        <taxon>Pezizomycotina</taxon>
        <taxon>Sordariomycetes</taxon>
        <taxon>Sordariomycetidae</taxon>
        <taxon>Sordariales</taxon>
        <taxon>Chaetomiaceae</taxon>
        <taxon>Parathielavia</taxon>
    </lineage>
</organism>
<dbReference type="InterPro" id="IPR000182">
    <property type="entry name" value="GNAT_dom"/>
</dbReference>
<evidence type="ECO:0000313" key="5">
    <source>
        <dbReference type="EMBL" id="KAK4098602.1"/>
    </source>
</evidence>
<dbReference type="AlphaFoldDB" id="A0AAN6Q054"/>
<evidence type="ECO:0000259" key="3">
    <source>
        <dbReference type="Pfam" id="PF00583"/>
    </source>
</evidence>
<reference evidence="5" key="2">
    <citation type="submission" date="2023-05" db="EMBL/GenBank/DDBJ databases">
        <authorList>
            <consortium name="Lawrence Berkeley National Laboratory"/>
            <person name="Steindorff A."/>
            <person name="Hensen N."/>
            <person name="Bonometti L."/>
            <person name="Westerberg I."/>
            <person name="Brannstrom I.O."/>
            <person name="Guillou S."/>
            <person name="Cros-Aarteil S."/>
            <person name="Calhoun S."/>
            <person name="Haridas S."/>
            <person name="Kuo A."/>
            <person name="Mondo S."/>
            <person name="Pangilinan J."/>
            <person name="Riley R."/>
            <person name="Labutti K."/>
            <person name="Andreopoulos B."/>
            <person name="Lipzen A."/>
            <person name="Chen C."/>
            <person name="Yanf M."/>
            <person name="Daum C."/>
            <person name="Ng V."/>
            <person name="Clum A."/>
            <person name="Ohm R."/>
            <person name="Martin F."/>
            <person name="Silar P."/>
            <person name="Natvig D."/>
            <person name="Lalanne C."/>
            <person name="Gautier V."/>
            <person name="Ament-Velasquez S.L."/>
            <person name="Kruys A."/>
            <person name="Hutchinson M.I."/>
            <person name="Powell A.J."/>
            <person name="Barry K."/>
            <person name="Miller A.N."/>
            <person name="Grigoriev I.V."/>
            <person name="Debuchy R."/>
            <person name="Gladieux P."/>
            <person name="Thoren M.H."/>
            <person name="Johannesson H."/>
        </authorList>
    </citation>
    <scope>NUCLEOTIDE SEQUENCE</scope>
    <source>
        <strain evidence="5">CBS 757.83</strain>
    </source>
</reference>
<dbReference type="SUPFAM" id="SSF55729">
    <property type="entry name" value="Acyl-CoA N-acyltransferases (Nat)"/>
    <property type="match status" value="1"/>
</dbReference>
<gene>
    <name evidence="5" type="ORF">N658DRAFT_517913</name>
</gene>
<sequence length="1226" mass="136144">MPSNHRHRLRLREATPDDIDAIVDINFSAFDDNVMNQLMYPGGVTADSKAKYAAKLFPQDGTESPAKKGQSLLWVAEYLPEEGPGDKPGEVVAFARWVLHREPRTEAEWKADGFTAATTETWGEGCDVAVVNVFMGGMTRAQRDHAQGEAGLYLSTLACSPTRQRLGAGSALLKWGLDLADSLGLPSRLEASPAGYSLYRKFGYEDVDVLDLNVTETWGVANTDGSDWGANNAVSLAGAVPDGILRTIPRPAICPPLCAPPLFLRSTAEGRPTGCSRSGNLQGDAPPTAPGESLGKAAAVTAANIIAIINAANRGCRRVISELEDLLPPELSLATESKRKAVMTAFGWLLKESKAKMLLDELREYKSTIALALTTDSSLDVKEVKVNVEAVKDSAERIYAALTDVQQQHVYNWLHATDPTDLHEKACDAYEPDTSEWLFRFPEWASWFDGKTRCLWVHGIPGAGKTIFASHLIETVRTHCLLRGPACACVYYYCYFGHAQDEAAPFVRWILLELCRRLGRIPLSVHELYRQGGKPSLQSLLIVLEQVVQCLDKVFIFVDAVDESLDRGNLLRVLRELAVSSGFENVRVLATSREYMDIEEVLLEVATPISMRNPALDEDIGRYIKSKLGSKQRLRRWPKHIQEQVFKSLFAKANGMFRWVVCQLEALQRLKPESSIVEAALANLPRTLDETYERALTRIPEEARPFVQQTLHWMSTHRAIRQAIPAVEAVSSVSLSPLDVAVDSTRDILSAVLFEAIQHTLAREDSSDSLSLSDYALDEELLREFCGCLVTLRMDTIRDASASGEFVEVSFAHYTVLEFLESSRIRHGPAALFAIDRDKVLIEHTKILAQCAVASAGRWASDWPQRRGSEFYTDFDRYCTHSTVFLLHWHAKMLSSYGTSSWIAPVVQLLETQAPPSLGSHFWFTPEILLGMETAISPAVTNFRLIQKLRLLSPAPEPHVQTLVRMLQLDETGYLARTLLASLGRTKGDLWYQVDLEYVPAAMYYDYYSPFGEWFFDLKKFQALSSRTRRFRGSVLDFYAHLPTAAWAHRGLYDMLDFAAGQFDPSTLMLLFIGNHQHNKDKGSQCWGCLILAQLIRLGAKATAPGYAVGSLQMAVARRDLAGVSMLLEAGVDPNDIGDLGGDIGTPERGPMLEWAQEIRGSSPLNILRRGKLMALKSSNVWARHHDADDDRLLADVLIKYGAMDFTAASLDHGLAPSTEMEMMIV</sequence>
<keyword evidence="1" id="KW-0677">Repeat</keyword>
<feature type="domain" description="N-acetyltransferase" evidence="3">
    <location>
        <begin position="134"/>
        <end position="204"/>
    </location>
</feature>
<dbReference type="Pfam" id="PF00583">
    <property type="entry name" value="Acetyltransf_1"/>
    <property type="match status" value="1"/>
</dbReference>
<protein>
    <submittedName>
        <fullName evidence="5">Uncharacterized protein</fullName>
    </submittedName>
</protein>
<evidence type="ECO:0000259" key="4">
    <source>
        <dbReference type="Pfam" id="PF24883"/>
    </source>
</evidence>
<dbReference type="Pfam" id="PF24883">
    <property type="entry name" value="NPHP3_N"/>
    <property type="match status" value="1"/>
</dbReference>
<comment type="caution">
    <text evidence="5">The sequence shown here is derived from an EMBL/GenBank/DDBJ whole genome shotgun (WGS) entry which is preliminary data.</text>
</comment>